<proteinExistence type="predicted"/>
<evidence type="ECO:0000313" key="1">
    <source>
        <dbReference type="EMBL" id="MBX43642.1"/>
    </source>
</evidence>
<reference evidence="1" key="1">
    <citation type="submission" date="2018-02" db="EMBL/GenBank/DDBJ databases">
        <title>Rhizophora mucronata_Transcriptome.</title>
        <authorList>
            <person name="Meera S.P."/>
            <person name="Sreeshan A."/>
            <person name="Augustine A."/>
        </authorList>
    </citation>
    <scope>NUCLEOTIDE SEQUENCE</scope>
    <source>
        <tissue evidence="1">Leaf</tissue>
    </source>
</reference>
<organism evidence="1">
    <name type="scientific">Rhizophora mucronata</name>
    <name type="common">Asiatic mangrove</name>
    <dbReference type="NCBI Taxonomy" id="61149"/>
    <lineage>
        <taxon>Eukaryota</taxon>
        <taxon>Viridiplantae</taxon>
        <taxon>Streptophyta</taxon>
        <taxon>Embryophyta</taxon>
        <taxon>Tracheophyta</taxon>
        <taxon>Spermatophyta</taxon>
        <taxon>Magnoliopsida</taxon>
        <taxon>eudicotyledons</taxon>
        <taxon>Gunneridae</taxon>
        <taxon>Pentapetalae</taxon>
        <taxon>rosids</taxon>
        <taxon>fabids</taxon>
        <taxon>Malpighiales</taxon>
        <taxon>Rhizophoraceae</taxon>
        <taxon>Rhizophora</taxon>
    </lineage>
</organism>
<dbReference type="EMBL" id="GGEC01063158">
    <property type="protein sequence ID" value="MBX43642.1"/>
    <property type="molecule type" value="Transcribed_RNA"/>
</dbReference>
<dbReference type="AlphaFoldDB" id="A0A2P2NMC1"/>
<name>A0A2P2NMC1_RHIMU</name>
<protein>
    <submittedName>
        <fullName evidence="1">Uncharacterized protein</fullName>
    </submittedName>
</protein>
<sequence length="33" mass="3630">MSRQVSLMCIFSKVSICTAQSACSVALPFYRCV</sequence>
<accession>A0A2P2NMC1</accession>